<comment type="subcellular location">
    <subcellularLocation>
        <location evidence="1">Cell membrane</location>
        <topology evidence="1">Multi-pass membrane protein</topology>
    </subcellularLocation>
</comment>
<dbReference type="RefSeq" id="WP_221179952.1">
    <property type="nucleotide sequence ID" value="NZ_AYKH01000020.1"/>
</dbReference>
<protein>
    <submittedName>
        <fullName evidence="9">Membrane protein</fullName>
    </submittedName>
</protein>
<comment type="similarity">
    <text evidence="2">Belongs to the UPF0702 family.</text>
</comment>
<comment type="caution">
    <text evidence="9">The sequence shown here is derived from an EMBL/GenBank/DDBJ whole genome shotgun (WGS) entry which is preliminary data.</text>
</comment>
<dbReference type="PANTHER" id="PTHR34582">
    <property type="entry name" value="UPF0702 TRANSMEMBRANE PROTEIN YCAP"/>
    <property type="match status" value="1"/>
</dbReference>
<evidence type="ECO:0000256" key="1">
    <source>
        <dbReference type="ARBA" id="ARBA00004651"/>
    </source>
</evidence>
<evidence type="ECO:0000256" key="2">
    <source>
        <dbReference type="ARBA" id="ARBA00006448"/>
    </source>
</evidence>
<evidence type="ECO:0000256" key="4">
    <source>
        <dbReference type="ARBA" id="ARBA00022692"/>
    </source>
</evidence>
<dbReference type="Pfam" id="PF04239">
    <property type="entry name" value="DUF421"/>
    <property type="match status" value="1"/>
</dbReference>
<feature type="transmembrane region" description="Helical" evidence="7">
    <location>
        <begin position="88"/>
        <end position="106"/>
    </location>
</feature>
<feature type="transmembrane region" description="Helical" evidence="7">
    <location>
        <begin position="33"/>
        <end position="52"/>
    </location>
</feature>
<organism evidence="9 10">
    <name type="scientific">Salinisphaera orenii MK-B5</name>
    <dbReference type="NCBI Taxonomy" id="856730"/>
    <lineage>
        <taxon>Bacteria</taxon>
        <taxon>Pseudomonadati</taxon>
        <taxon>Pseudomonadota</taxon>
        <taxon>Gammaproteobacteria</taxon>
        <taxon>Salinisphaerales</taxon>
        <taxon>Salinisphaeraceae</taxon>
        <taxon>Salinisphaera</taxon>
    </lineage>
</organism>
<keyword evidence="3" id="KW-1003">Cell membrane</keyword>
<name>A0A423PLU3_9GAMM</name>
<evidence type="ECO:0000313" key="10">
    <source>
        <dbReference type="Proteomes" id="UP000283993"/>
    </source>
</evidence>
<feature type="transmembrane region" description="Helical" evidence="7">
    <location>
        <begin position="64"/>
        <end position="82"/>
    </location>
</feature>
<evidence type="ECO:0000259" key="8">
    <source>
        <dbReference type="Pfam" id="PF04239"/>
    </source>
</evidence>
<keyword evidence="10" id="KW-1185">Reference proteome</keyword>
<evidence type="ECO:0000256" key="3">
    <source>
        <dbReference type="ARBA" id="ARBA00022475"/>
    </source>
</evidence>
<accession>A0A423PLU3</accession>
<dbReference type="PANTHER" id="PTHR34582:SF6">
    <property type="entry name" value="UPF0702 TRANSMEMBRANE PROTEIN YCAP"/>
    <property type="match status" value="1"/>
</dbReference>
<keyword evidence="5 7" id="KW-1133">Transmembrane helix</keyword>
<feature type="domain" description="YetF C-terminal" evidence="8">
    <location>
        <begin position="112"/>
        <end position="182"/>
    </location>
</feature>
<keyword evidence="6 7" id="KW-0472">Membrane</keyword>
<proteinExistence type="inferred from homology"/>
<dbReference type="InterPro" id="IPR007353">
    <property type="entry name" value="DUF421"/>
</dbReference>
<keyword evidence="4 7" id="KW-0812">Transmembrane</keyword>
<sequence>MFRKSDGAGTVAAIPAEDGFFMWADWFLASPQALLAVVASTAAMYAAVLIFARSAGVRSFAEMSAFDVAVTIGIGSTMATTIAAKTPALLQGVLAVLMLYALQLGVSRWRSRSRAAETAVDNTPILLMTHGGRMLPENMRVARVTEDDLRCQLRNANVIDHRNVQAVVMEGTGRINVLHSHAEPTADDVWVLQNVRDYSAG</sequence>
<evidence type="ECO:0000256" key="6">
    <source>
        <dbReference type="ARBA" id="ARBA00023136"/>
    </source>
</evidence>
<gene>
    <name evidence="9" type="ORF">SAOR_10290</name>
</gene>
<dbReference type="AlphaFoldDB" id="A0A423PLU3"/>
<dbReference type="InterPro" id="IPR023090">
    <property type="entry name" value="UPF0702_alpha/beta_dom_sf"/>
</dbReference>
<evidence type="ECO:0000256" key="5">
    <source>
        <dbReference type="ARBA" id="ARBA00022989"/>
    </source>
</evidence>
<dbReference type="EMBL" id="AYKH01000020">
    <property type="protein sequence ID" value="ROO26502.1"/>
    <property type="molecule type" value="Genomic_DNA"/>
</dbReference>
<reference evidence="9 10" key="1">
    <citation type="submission" date="2013-10" db="EMBL/GenBank/DDBJ databases">
        <title>Salinisphaera orenii MK-B5 Genome Sequencing.</title>
        <authorList>
            <person name="Lai Q."/>
            <person name="Li C."/>
            <person name="Shao Z."/>
        </authorList>
    </citation>
    <scope>NUCLEOTIDE SEQUENCE [LARGE SCALE GENOMIC DNA]</scope>
    <source>
        <strain evidence="9 10">MK-B5</strain>
    </source>
</reference>
<dbReference type="GO" id="GO:0005886">
    <property type="term" value="C:plasma membrane"/>
    <property type="evidence" value="ECO:0007669"/>
    <property type="project" value="UniProtKB-SubCell"/>
</dbReference>
<dbReference type="Gene3D" id="3.30.240.20">
    <property type="entry name" value="bsu07140 like domains"/>
    <property type="match status" value="1"/>
</dbReference>
<evidence type="ECO:0000313" key="9">
    <source>
        <dbReference type="EMBL" id="ROO26502.1"/>
    </source>
</evidence>
<evidence type="ECO:0000256" key="7">
    <source>
        <dbReference type="SAM" id="Phobius"/>
    </source>
</evidence>
<dbReference type="Proteomes" id="UP000283993">
    <property type="component" value="Unassembled WGS sequence"/>
</dbReference>